<comment type="caution">
    <text evidence="2">The sequence shown here is derived from an EMBL/GenBank/DDBJ whole genome shotgun (WGS) entry which is preliminary data.</text>
</comment>
<evidence type="ECO:0008006" key="4">
    <source>
        <dbReference type="Google" id="ProtNLM"/>
    </source>
</evidence>
<protein>
    <recommendedName>
        <fullName evidence="4">DUF1302 domain-containing protein</fullName>
    </recommendedName>
</protein>
<dbReference type="RefSeq" id="WP_008844627.1">
    <property type="nucleotide sequence ID" value="NZ_BAEN01000041.1"/>
</dbReference>
<dbReference type="Pfam" id="PF06980">
    <property type="entry name" value="DUF1302"/>
    <property type="match status" value="1"/>
</dbReference>
<evidence type="ECO:0000313" key="3">
    <source>
        <dbReference type="Proteomes" id="UP000006334"/>
    </source>
</evidence>
<proteinExistence type="predicted"/>
<dbReference type="eggNOG" id="COG3203">
    <property type="taxonomic scope" value="Bacteria"/>
</dbReference>
<dbReference type="EMBL" id="BAEN01000041">
    <property type="protein sequence ID" value="GAC14811.1"/>
    <property type="molecule type" value="Genomic_DNA"/>
</dbReference>
<dbReference type="OrthoDB" id="7000272at2"/>
<accession>K6XT32</accession>
<evidence type="ECO:0000313" key="2">
    <source>
        <dbReference type="EMBL" id="GAC14811.1"/>
    </source>
</evidence>
<dbReference type="InterPro" id="IPR010727">
    <property type="entry name" value="DUF1302"/>
</dbReference>
<reference evidence="2 3" key="1">
    <citation type="journal article" date="2017" name="Antonie Van Leeuwenhoek">
        <title>Rhizobium rhizosphaerae sp. nov., a novel species isolated from rice rhizosphere.</title>
        <authorList>
            <person name="Zhao J.J."/>
            <person name="Zhang J."/>
            <person name="Zhang R.J."/>
            <person name="Zhang C.W."/>
            <person name="Yin H.Q."/>
            <person name="Zhang X.X."/>
        </authorList>
    </citation>
    <scope>NUCLEOTIDE SEQUENCE [LARGE SCALE GENOMIC DNA]</scope>
    <source>
        <strain evidence="2 3">E3</strain>
    </source>
</reference>
<dbReference type="Proteomes" id="UP000006334">
    <property type="component" value="Unassembled WGS sequence"/>
</dbReference>
<dbReference type="STRING" id="1127673.GLIP_2183"/>
<keyword evidence="3" id="KW-1185">Reference proteome</keyword>
<organism evidence="2 3">
    <name type="scientific">Aliiglaciecola lipolytica E3</name>
    <dbReference type="NCBI Taxonomy" id="1127673"/>
    <lineage>
        <taxon>Bacteria</taxon>
        <taxon>Pseudomonadati</taxon>
        <taxon>Pseudomonadota</taxon>
        <taxon>Gammaproteobacteria</taxon>
        <taxon>Alteromonadales</taxon>
        <taxon>Alteromonadaceae</taxon>
        <taxon>Aliiglaciecola</taxon>
    </lineage>
</organism>
<feature type="signal peptide" evidence="1">
    <location>
        <begin position="1"/>
        <end position="30"/>
    </location>
</feature>
<gene>
    <name evidence="2" type="ORF">GLIP_2183</name>
</gene>
<name>K6XT32_9ALTE</name>
<dbReference type="AlphaFoldDB" id="K6XT32"/>
<feature type="chain" id="PRO_5003896857" description="DUF1302 domain-containing protein" evidence="1">
    <location>
        <begin position="31"/>
        <end position="692"/>
    </location>
</feature>
<evidence type="ECO:0000256" key="1">
    <source>
        <dbReference type="SAM" id="SignalP"/>
    </source>
</evidence>
<sequence length="692" mass="75255">MKCGPLKFKKSPLALSIAAVSVMTSANLFAASWDSGDWSVNFDSNFSLGTSIRVEERDFSLIGNSNHPNFDWSGYNAATNPIYTSAEVWANADGAYSTNGDLGNLNFDKGEAFSTVFKGTHELDIRYDNMGFFARGFYFYDFALKDGSRDWTNPITGQTQDPCAASQASEELCSDVRLLDAFFYADFDIGNVPVTLRIGDQVVSWGESTFIQHGINTTNPVDVTRAQAPGAELKEVFIPVGMVFASFGLTENLSLSAYYQYEWERSRLPQAGSYFATNDFAGEGGQAQNIQLGFTGNPDINLDFLIESLNGLRSALLAGADPAQISAAYLAYPTKVAVRGYSDAAHTDADDQGQYGIKMSYYSADLNDTEFSLYHINYHSQRPLISGTTSDFTTAGIAQDIAFLAANEITRDNITSLDAFTETQFMYPEDIKLYGFSFNTNVGETALAGEIAYRADEPLQIDDVELLYTAMPEQLANVGLRPDLAGISQLGNIGRDVGPGETAEGFVLSDTIQAQMTATHVFGPALGADNLILLGEVGYISIEDMPDPSILRLNGPGTSRTASLEPLRDESGNIISTREGLHIGLSNGPETNPFPTDSAWGYRILAVADFNNVFSGVNLRTRATFSHDVDGTTPDPLFLFTEDVKSANLTFEFDYLSKFSASVGYSSFWGGIGTTNALSDRDFVSVNFKYSI</sequence>
<keyword evidence="1" id="KW-0732">Signal</keyword>